<accession>A0A2S1QVJ6</accession>
<evidence type="ECO:0000313" key="2">
    <source>
        <dbReference type="Proteomes" id="UP000244929"/>
    </source>
</evidence>
<dbReference type="EMBL" id="CP029186">
    <property type="protein sequence ID" value="AWH84241.1"/>
    <property type="molecule type" value="Genomic_DNA"/>
</dbReference>
<organism evidence="1 2">
    <name type="scientific">Flavobacterium album</name>
    <dbReference type="NCBI Taxonomy" id="2175091"/>
    <lineage>
        <taxon>Bacteria</taxon>
        <taxon>Pseudomonadati</taxon>
        <taxon>Bacteroidota</taxon>
        <taxon>Flavobacteriia</taxon>
        <taxon>Flavobacteriales</taxon>
        <taxon>Flavobacteriaceae</taxon>
        <taxon>Flavobacterium</taxon>
    </lineage>
</organism>
<evidence type="ECO:0000313" key="1">
    <source>
        <dbReference type="EMBL" id="AWH84241.1"/>
    </source>
</evidence>
<gene>
    <name evidence="1" type="ORF">HYN59_03545</name>
</gene>
<name>A0A2S1QVJ6_9FLAO</name>
<dbReference type="Proteomes" id="UP000244929">
    <property type="component" value="Chromosome"/>
</dbReference>
<dbReference type="KEGG" id="falb:HYN59_03545"/>
<dbReference type="RefSeq" id="WP_108776950.1">
    <property type="nucleotide sequence ID" value="NZ_CP029186.1"/>
</dbReference>
<sequence length="114" mass="13130">MALHILNFSIDNPHTLRENDIVDEDFEEVDSVVELVLEDVIHIENAIPEHHTKSPVGHKLNIKKTTWTCPQQEEELVFESVAQPNFRVVLPDTFYQDSPYYSPYLALFSPPPEA</sequence>
<dbReference type="OrthoDB" id="1366040at2"/>
<reference evidence="1 2" key="1">
    <citation type="submission" date="2018-04" db="EMBL/GenBank/DDBJ databases">
        <title>Genome sequencing of Flavobacterium sp. HYN0059.</title>
        <authorList>
            <person name="Yi H."/>
            <person name="Baek C."/>
        </authorList>
    </citation>
    <scope>NUCLEOTIDE SEQUENCE [LARGE SCALE GENOMIC DNA]</scope>
    <source>
        <strain evidence="1 2">HYN0059</strain>
    </source>
</reference>
<proteinExistence type="predicted"/>
<dbReference type="AlphaFoldDB" id="A0A2S1QVJ6"/>
<keyword evidence="2" id="KW-1185">Reference proteome</keyword>
<protein>
    <submittedName>
        <fullName evidence="1">Uncharacterized protein</fullName>
    </submittedName>
</protein>